<keyword evidence="2" id="KW-0540">Nuclease</keyword>
<feature type="domain" description="UvrD-like helicase C-terminal" evidence="14">
    <location>
        <begin position="299"/>
        <end position="575"/>
    </location>
</feature>
<evidence type="ECO:0000259" key="14">
    <source>
        <dbReference type="PROSITE" id="PS51217"/>
    </source>
</evidence>
<evidence type="ECO:0000256" key="12">
    <source>
        <dbReference type="ARBA" id="ARBA00023125"/>
    </source>
</evidence>
<dbReference type="InterPro" id="IPR038726">
    <property type="entry name" value="PDDEXK_AddAB-type"/>
</dbReference>
<keyword evidence="11" id="KW-0411">Iron-sulfur</keyword>
<dbReference type="InterPro" id="IPR027417">
    <property type="entry name" value="P-loop_NTPase"/>
</dbReference>
<keyword evidence="16" id="KW-1185">Reference proteome</keyword>
<keyword evidence="13" id="KW-0234">DNA repair</keyword>
<keyword evidence="3" id="KW-0479">Metal-binding</keyword>
<keyword evidence="6" id="KW-0378">Hydrolase</keyword>
<dbReference type="InterPro" id="IPR014140">
    <property type="entry name" value="DNA_helicase_suAddB"/>
</dbReference>
<organism evidence="15 16">
    <name type="scientific">Acetivibrio ethanolgignens</name>
    <dbReference type="NCBI Taxonomy" id="290052"/>
    <lineage>
        <taxon>Bacteria</taxon>
        <taxon>Bacillati</taxon>
        <taxon>Bacillota</taxon>
        <taxon>Clostridia</taxon>
        <taxon>Eubacteriales</taxon>
        <taxon>Oscillospiraceae</taxon>
        <taxon>Acetivibrio</taxon>
    </lineage>
</organism>
<proteinExistence type="predicted"/>
<gene>
    <name evidence="15" type="ORF">ASU35_10640</name>
</gene>
<evidence type="ECO:0000256" key="8">
    <source>
        <dbReference type="ARBA" id="ARBA00022839"/>
    </source>
</evidence>
<keyword evidence="7" id="KW-0347">Helicase</keyword>
<evidence type="ECO:0000256" key="1">
    <source>
        <dbReference type="ARBA" id="ARBA00022485"/>
    </source>
</evidence>
<evidence type="ECO:0000256" key="10">
    <source>
        <dbReference type="ARBA" id="ARBA00023004"/>
    </source>
</evidence>
<keyword evidence="10" id="KW-0408">Iron</keyword>
<name>A0A0V8QEJ5_9FIRM</name>
<dbReference type="GO" id="GO:0000724">
    <property type="term" value="P:double-strand break repair via homologous recombination"/>
    <property type="evidence" value="ECO:0007669"/>
    <property type="project" value="InterPro"/>
</dbReference>
<keyword evidence="8" id="KW-0269">Exonuclease</keyword>
<dbReference type="SUPFAM" id="SSF52540">
    <property type="entry name" value="P-loop containing nucleoside triphosphate hydrolases"/>
    <property type="match status" value="1"/>
</dbReference>
<evidence type="ECO:0000256" key="3">
    <source>
        <dbReference type="ARBA" id="ARBA00022723"/>
    </source>
</evidence>
<dbReference type="GO" id="GO:0005524">
    <property type="term" value="F:ATP binding"/>
    <property type="evidence" value="ECO:0007669"/>
    <property type="project" value="UniProtKB-KW"/>
</dbReference>
<comment type="caution">
    <text evidence="15">The sequence shown here is derived from an EMBL/GenBank/DDBJ whole genome shotgun (WGS) entry which is preliminary data.</text>
</comment>
<evidence type="ECO:0000256" key="7">
    <source>
        <dbReference type="ARBA" id="ARBA00022806"/>
    </source>
</evidence>
<dbReference type="InterPro" id="IPR049035">
    <property type="entry name" value="ADDB_N"/>
</dbReference>
<dbReference type="Gene3D" id="3.90.320.10">
    <property type="match status" value="1"/>
</dbReference>
<evidence type="ECO:0000256" key="6">
    <source>
        <dbReference type="ARBA" id="ARBA00022801"/>
    </source>
</evidence>
<dbReference type="InterPro" id="IPR011604">
    <property type="entry name" value="PDDEXK-like_dom_sf"/>
</dbReference>
<dbReference type="PANTHER" id="PTHR30591">
    <property type="entry name" value="RECBCD ENZYME SUBUNIT RECC"/>
    <property type="match status" value="1"/>
</dbReference>
<dbReference type="Pfam" id="PF13361">
    <property type="entry name" value="UvrD_C"/>
    <property type="match status" value="1"/>
</dbReference>
<evidence type="ECO:0000313" key="16">
    <source>
        <dbReference type="Proteomes" id="UP000054874"/>
    </source>
</evidence>
<dbReference type="STRING" id="290052.ASU35_10640"/>
<keyword evidence="1" id="KW-0004">4Fe-4S</keyword>
<dbReference type="GO" id="GO:0004386">
    <property type="term" value="F:helicase activity"/>
    <property type="evidence" value="ECO:0007669"/>
    <property type="project" value="UniProtKB-KW"/>
</dbReference>
<dbReference type="PROSITE" id="PS51217">
    <property type="entry name" value="UVRD_HELICASE_CTER"/>
    <property type="match status" value="1"/>
</dbReference>
<dbReference type="EMBL" id="LNAM01000154">
    <property type="protein sequence ID" value="KSV59007.1"/>
    <property type="molecule type" value="Genomic_DNA"/>
</dbReference>
<keyword evidence="4" id="KW-0547">Nucleotide-binding</keyword>
<keyword evidence="5" id="KW-0227">DNA damage</keyword>
<protein>
    <recommendedName>
        <fullName evidence="14">UvrD-like helicase C-terminal domain-containing protein</fullName>
    </recommendedName>
</protein>
<dbReference type="InterPro" id="IPR014017">
    <property type="entry name" value="DNA_helicase_UvrD-like_C"/>
</dbReference>
<dbReference type="AlphaFoldDB" id="A0A0V8QEJ5"/>
<dbReference type="GO" id="GO:0003677">
    <property type="term" value="F:DNA binding"/>
    <property type="evidence" value="ECO:0007669"/>
    <property type="project" value="UniProtKB-KW"/>
</dbReference>
<dbReference type="Pfam" id="PF21445">
    <property type="entry name" value="ADDB_N"/>
    <property type="match status" value="1"/>
</dbReference>
<accession>A0A0V8QEJ5</accession>
<evidence type="ECO:0000256" key="13">
    <source>
        <dbReference type="ARBA" id="ARBA00023204"/>
    </source>
</evidence>
<evidence type="ECO:0000313" key="15">
    <source>
        <dbReference type="EMBL" id="KSV59007.1"/>
    </source>
</evidence>
<dbReference type="NCBIfam" id="TIGR02773">
    <property type="entry name" value="addB_Gpos"/>
    <property type="match status" value="1"/>
</dbReference>
<evidence type="ECO:0000256" key="11">
    <source>
        <dbReference type="ARBA" id="ARBA00023014"/>
    </source>
</evidence>
<dbReference type="PANTHER" id="PTHR30591:SF1">
    <property type="entry name" value="RECBCD ENZYME SUBUNIT RECC"/>
    <property type="match status" value="1"/>
</dbReference>
<evidence type="ECO:0000256" key="2">
    <source>
        <dbReference type="ARBA" id="ARBA00022722"/>
    </source>
</evidence>
<dbReference type="Proteomes" id="UP000054874">
    <property type="component" value="Unassembled WGS sequence"/>
</dbReference>
<dbReference type="GO" id="GO:0046872">
    <property type="term" value="F:metal ion binding"/>
    <property type="evidence" value="ECO:0007669"/>
    <property type="project" value="UniProtKB-KW"/>
</dbReference>
<sequence length="1140" mass="131072">MGFWPILYQKYGKGERMALRLILGGSGAGKTYELYHHIIGESMKRPEKKFLVIVPEQFTMAAQKDFVAMHPQHGIMNIDILSFMRLACRIFEETAGEERQVLEDIGKTMILRKVMENKKNELGYFKGNLTKPGFIDEMKSLLSELFLYSVGEEELLAMEEAAKDKPQLSMKLKDVQLIYKGFQEYIQEKYITAEEILEVLYDVMENSRLLANSVVCLDGFTGFTPSQYKVLEKLLKKAEDVYVTVAIDEREDITRLKEDFRLFHLSKKTIGRLRKLSDKVGCEICDPVYPKTLHGQLYRFCKEPALGFLERNLFRPYFKEYSEKQENICIRGLENPRAEVKYSLQRILHLVREEGFRYRDIAVVTGDLEGYGRLIEEEYKKCGIPYFMDNKREILKNPYCRLLSGLLELFSKGFDYESMFHCLRSGMLSIEADRLDKLENYVLALGVRGYERWNSPFTRSLKGMTEEELAALDETREEIIELLRPLWEKISKRGRTVREYTEGLYQFGLSIHAYEKLLAYQRDFEEAGNLLAAKEYGQVYQQVCEIFEQAVELLGEEKVSLKEYRELLETGLSKAKVGLIPAGVDQIVVGDMERTRLKDIKALFFLGVNDGMVPKASGGGGILSDMERELLKESQVELAPTKRESIYTEQFYLYLNLTKAERYLYMTYAFCGSDGKERKPSYLIGKISRMFPDAAKEPEDWLEERLGADGGLTYLLEGLALGGKIEDAEEERFWQGLIGWYLKNKKLKQNLITYIEAALTPAAESKISQAAAKALYGEENKGSVTRLEQYAACAFSHFISYGLKLRERQLFRLAAPDMGNIFHEALERFAGHLKEEGLSWEEVTEEMRESLTERCVEEAAIEYGNRIFESSSRNAYMLTRIKRIMKRTLKVLTEQLGAGSFVPSGYEVTFSEEFYGRIDRLDLYEAENEVYVKIIDYKSGHKAFDIVDLSYGLQLQLVVYLHAAMEQAGRNYPDKQMVPAGIFYYNLDDPIVDKDTKDKVEHAILKELKMSGLVNGEKEILPLLDRQFAGEEGLSPSVKSQVIPVETLKDGSFSKGSSVADTEGFERLIAYTEKLVQKLSQEIKEGTTRINPYKLGDKCACDYCSYRAVCGFDKKREGYAFRKLREKSKEEVWREIYGEG</sequence>
<dbReference type="Pfam" id="PF12705">
    <property type="entry name" value="PDDEXK_1"/>
    <property type="match status" value="1"/>
</dbReference>
<evidence type="ECO:0000256" key="4">
    <source>
        <dbReference type="ARBA" id="ARBA00022741"/>
    </source>
</evidence>
<keyword evidence="12" id="KW-0238">DNA-binding</keyword>
<reference evidence="15 16" key="1">
    <citation type="submission" date="2015-11" db="EMBL/GenBank/DDBJ databases">
        <title>Butyribacter intestini gen. nov., sp. nov., a butyric acid-producing bacterium of the family Lachnospiraceae isolated from the human faeces.</title>
        <authorList>
            <person name="Zou Y."/>
            <person name="Xue W."/>
            <person name="Luo G."/>
            <person name="Lv M."/>
        </authorList>
    </citation>
    <scope>NUCLEOTIDE SEQUENCE [LARGE SCALE GENOMIC DNA]</scope>
    <source>
        <strain evidence="15 16">ACET-33324</strain>
    </source>
</reference>
<evidence type="ECO:0000256" key="5">
    <source>
        <dbReference type="ARBA" id="ARBA00022763"/>
    </source>
</evidence>
<evidence type="ECO:0000256" key="9">
    <source>
        <dbReference type="ARBA" id="ARBA00022840"/>
    </source>
</evidence>
<dbReference type="Gene3D" id="3.40.50.300">
    <property type="entry name" value="P-loop containing nucleotide triphosphate hydrolases"/>
    <property type="match status" value="4"/>
</dbReference>
<dbReference type="GO" id="GO:0004527">
    <property type="term" value="F:exonuclease activity"/>
    <property type="evidence" value="ECO:0007669"/>
    <property type="project" value="UniProtKB-KW"/>
</dbReference>
<dbReference type="GO" id="GO:0051539">
    <property type="term" value="F:4 iron, 4 sulfur cluster binding"/>
    <property type="evidence" value="ECO:0007669"/>
    <property type="project" value="UniProtKB-KW"/>
</dbReference>
<keyword evidence="9" id="KW-0067">ATP-binding</keyword>